<dbReference type="Proteomes" id="UP000245119">
    <property type="component" value="Linkage Group LG9"/>
</dbReference>
<organism evidence="3 4">
    <name type="scientific">Pomacea canaliculata</name>
    <name type="common">Golden apple snail</name>
    <dbReference type="NCBI Taxonomy" id="400727"/>
    <lineage>
        <taxon>Eukaryota</taxon>
        <taxon>Metazoa</taxon>
        <taxon>Spiralia</taxon>
        <taxon>Lophotrochozoa</taxon>
        <taxon>Mollusca</taxon>
        <taxon>Gastropoda</taxon>
        <taxon>Caenogastropoda</taxon>
        <taxon>Architaenioglossa</taxon>
        <taxon>Ampullarioidea</taxon>
        <taxon>Ampullariidae</taxon>
        <taxon>Pomacea</taxon>
    </lineage>
</organism>
<evidence type="ECO:0000256" key="1">
    <source>
        <dbReference type="SAM" id="MobiDB-lite"/>
    </source>
</evidence>
<feature type="transmembrane region" description="Helical" evidence="2">
    <location>
        <begin position="37"/>
        <end position="63"/>
    </location>
</feature>
<protein>
    <submittedName>
        <fullName evidence="3">Uncharacterized protein</fullName>
    </submittedName>
</protein>
<feature type="region of interest" description="Disordered" evidence="1">
    <location>
        <begin position="291"/>
        <end position="329"/>
    </location>
</feature>
<dbReference type="AlphaFoldDB" id="A0A2T7NSW8"/>
<keyword evidence="2" id="KW-1133">Transmembrane helix</keyword>
<sequence length="575" mass="62833">MESSSTSGQFSTANTSEVASQEIFTTSEPIASTVPGAATVASVAGVVGGLFMVAMMTACFLWWRRPRRNELHSAGQDKDDVIYYEISEDPSSKKRKKRKYKKKALGKSAETPNAVEVVAVDAAPDIITAHDSDSIYETLDKKRWSQDQKVLAIVRADSLTSGVVVSGRESPPLDIKPCDRTYDHLDHFDARKERDSQLRHSGSTTSQRGSSGMDRYQLDPTTKRRSSERTSGGLRELSVPFEESTSLAELASQSGAGGKKIVCQLTMLGVMEDGRPVPIQSPRMSKTYFLLEPDSQTEAGISPKTRFRIREDRSGPSSSTSESAGRNLPVTSAAPDYYILEPVSDRDSICDVTDVEHSAPCRDLDEGCSSVPSSNRGQTLPLYKDVRSISCPVETVQCPRPKQLDFKREASDIEQDENSDRQSMSKERKGHLGTSSSDYFLLEATASKENENEGGDSFQPQLPPRRQRSAGMPTTPDLEVSPGKFAYQRQISQGVPPRLPERNPNMKSHTRSKSETRMFLPTGGQPSSPTNCPADDGPVIVSLKKNKAGDGSVAPVFGSSESFRPRLQTLPSGAY</sequence>
<dbReference type="OrthoDB" id="10661894at2759"/>
<feature type="region of interest" description="Disordered" evidence="1">
    <location>
        <begin position="402"/>
        <end position="575"/>
    </location>
</feature>
<evidence type="ECO:0000313" key="3">
    <source>
        <dbReference type="EMBL" id="PVD24243.1"/>
    </source>
</evidence>
<name>A0A2T7NSW8_POMCA</name>
<feature type="compositionally biased region" description="Basic and acidic residues" evidence="1">
    <location>
        <begin position="402"/>
        <end position="411"/>
    </location>
</feature>
<reference evidence="3 4" key="1">
    <citation type="submission" date="2018-04" db="EMBL/GenBank/DDBJ databases">
        <title>The genome of golden apple snail Pomacea canaliculata provides insight into stress tolerance and invasive adaptation.</title>
        <authorList>
            <person name="Liu C."/>
            <person name="Liu B."/>
            <person name="Ren Y."/>
            <person name="Zhang Y."/>
            <person name="Wang H."/>
            <person name="Li S."/>
            <person name="Jiang F."/>
            <person name="Yin L."/>
            <person name="Zhang G."/>
            <person name="Qian W."/>
            <person name="Fan W."/>
        </authorList>
    </citation>
    <scope>NUCLEOTIDE SEQUENCE [LARGE SCALE GENOMIC DNA]</scope>
    <source>
        <strain evidence="3">SZHN2017</strain>
        <tissue evidence="3">Muscle</tissue>
    </source>
</reference>
<feature type="compositionally biased region" description="Low complexity" evidence="1">
    <location>
        <begin position="201"/>
        <end position="212"/>
    </location>
</feature>
<keyword evidence="2" id="KW-0812">Transmembrane</keyword>
<comment type="caution">
    <text evidence="3">The sequence shown here is derived from an EMBL/GenBank/DDBJ whole genome shotgun (WGS) entry which is preliminary data.</text>
</comment>
<evidence type="ECO:0000313" key="4">
    <source>
        <dbReference type="Proteomes" id="UP000245119"/>
    </source>
</evidence>
<keyword evidence="2" id="KW-0472">Membrane</keyword>
<accession>A0A2T7NSW8</accession>
<keyword evidence="4" id="KW-1185">Reference proteome</keyword>
<evidence type="ECO:0000256" key="2">
    <source>
        <dbReference type="SAM" id="Phobius"/>
    </source>
</evidence>
<gene>
    <name evidence="3" type="ORF">C0Q70_14713</name>
</gene>
<feature type="region of interest" description="Disordered" evidence="1">
    <location>
        <begin position="190"/>
        <end position="243"/>
    </location>
</feature>
<feature type="compositionally biased region" description="Basic and acidic residues" evidence="1">
    <location>
        <begin position="418"/>
        <end position="427"/>
    </location>
</feature>
<dbReference type="EMBL" id="PZQS01000009">
    <property type="protein sequence ID" value="PVD24243.1"/>
    <property type="molecule type" value="Genomic_DNA"/>
</dbReference>
<proteinExistence type="predicted"/>